<reference evidence="1 2" key="1">
    <citation type="submission" date="2018-08" db="EMBL/GenBank/DDBJ databases">
        <title>Genome and evolution of the arbuscular mycorrhizal fungus Diversispora epigaea (formerly Glomus versiforme) and its bacterial endosymbionts.</title>
        <authorList>
            <person name="Sun X."/>
            <person name="Fei Z."/>
            <person name="Harrison M."/>
        </authorList>
    </citation>
    <scope>NUCLEOTIDE SEQUENCE [LARGE SCALE GENOMIC DNA]</scope>
    <source>
        <strain evidence="1 2">IT104</strain>
    </source>
</reference>
<dbReference type="InterPro" id="IPR051595">
    <property type="entry name" value="GH25_Enzymes"/>
</dbReference>
<dbReference type="Gene3D" id="3.20.20.80">
    <property type="entry name" value="Glycosidases"/>
    <property type="match status" value="1"/>
</dbReference>
<dbReference type="SUPFAM" id="SSF51445">
    <property type="entry name" value="(Trans)glycosidases"/>
    <property type="match status" value="1"/>
</dbReference>
<proteinExistence type="predicted"/>
<dbReference type="OrthoDB" id="2251794at2759"/>
<accession>A0A397J4U0</accession>
<keyword evidence="2" id="KW-1185">Reference proteome</keyword>
<sequence>MTNQAFSRLAIDVSALTSVTAFKCTKNLGYELAIIRGYREVYCLNPGVQRVWLDIEINPSSGNWNSGQVRKRQILKEFHTAWKFTGWNFGIYSQTITGDKNWVLDSSLPLWYSIYDKNPVLNNYRPFGGWTQGTGKQYDGDAMLYGTRLDKNLLD</sequence>
<dbReference type="AlphaFoldDB" id="A0A397J4U0"/>
<dbReference type="InterPro" id="IPR017853">
    <property type="entry name" value="GH"/>
</dbReference>
<name>A0A397J4U0_9GLOM</name>
<dbReference type="PANTHER" id="PTHR23208">
    <property type="entry name" value="LYSOZYME PROTEIN"/>
    <property type="match status" value="1"/>
</dbReference>
<dbReference type="STRING" id="1348612.A0A397J4U0"/>
<dbReference type="PANTHER" id="PTHR23208:SF36">
    <property type="entry name" value="LYSOZYME-RELATED"/>
    <property type="match status" value="1"/>
</dbReference>
<dbReference type="GO" id="GO:0007165">
    <property type="term" value="P:signal transduction"/>
    <property type="evidence" value="ECO:0007669"/>
    <property type="project" value="TreeGrafter"/>
</dbReference>
<organism evidence="1 2">
    <name type="scientific">Diversispora epigaea</name>
    <dbReference type="NCBI Taxonomy" id="1348612"/>
    <lineage>
        <taxon>Eukaryota</taxon>
        <taxon>Fungi</taxon>
        <taxon>Fungi incertae sedis</taxon>
        <taxon>Mucoromycota</taxon>
        <taxon>Glomeromycotina</taxon>
        <taxon>Glomeromycetes</taxon>
        <taxon>Diversisporales</taxon>
        <taxon>Diversisporaceae</taxon>
        <taxon>Diversispora</taxon>
    </lineage>
</organism>
<dbReference type="EMBL" id="PQFF01000102">
    <property type="protein sequence ID" value="RHZ82437.1"/>
    <property type="molecule type" value="Genomic_DNA"/>
</dbReference>
<protein>
    <submittedName>
        <fullName evidence="1">Uncharacterized protein</fullName>
    </submittedName>
</protein>
<comment type="caution">
    <text evidence="1">The sequence shown here is derived from an EMBL/GenBank/DDBJ whole genome shotgun (WGS) entry which is preliminary data.</text>
</comment>
<gene>
    <name evidence="1" type="ORF">Glove_109g436</name>
</gene>
<evidence type="ECO:0000313" key="2">
    <source>
        <dbReference type="Proteomes" id="UP000266861"/>
    </source>
</evidence>
<dbReference type="Proteomes" id="UP000266861">
    <property type="component" value="Unassembled WGS sequence"/>
</dbReference>
<evidence type="ECO:0000313" key="1">
    <source>
        <dbReference type="EMBL" id="RHZ82437.1"/>
    </source>
</evidence>